<keyword evidence="2" id="KW-1185">Reference proteome</keyword>
<protein>
    <recommendedName>
        <fullName evidence="3">CCT domain-containing protein</fullName>
    </recommendedName>
</protein>
<organism evidence="1 2">
    <name type="scientific">Blepharisma stoltei</name>
    <dbReference type="NCBI Taxonomy" id="1481888"/>
    <lineage>
        <taxon>Eukaryota</taxon>
        <taxon>Sar</taxon>
        <taxon>Alveolata</taxon>
        <taxon>Ciliophora</taxon>
        <taxon>Postciliodesmatophora</taxon>
        <taxon>Heterotrichea</taxon>
        <taxon>Heterotrichida</taxon>
        <taxon>Blepharismidae</taxon>
        <taxon>Blepharisma</taxon>
    </lineage>
</organism>
<dbReference type="AlphaFoldDB" id="A0AAU9IX15"/>
<accession>A0AAU9IX15</accession>
<proteinExistence type="predicted"/>
<gene>
    <name evidence="1" type="ORF">BSTOLATCC_MIC14542</name>
</gene>
<reference evidence="1" key="1">
    <citation type="submission" date="2021-09" db="EMBL/GenBank/DDBJ databases">
        <authorList>
            <consortium name="AG Swart"/>
            <person name="Singh M."/>
            <person name="Singh A."/>
            <person name="Seah K."/>
            <person name="Emmerich C."/>
        </authorList>
    </citation>
    <scope>NUCLEOTIDE SEQUENCE</scope>
    <source>
        <strain evidence="1">ATCC30299</strain>
    </source>
</reference>
<dbReference type="EMBL" id="CAJZBQ010000014">
    <property type="protein sequence ID" value="CAG9315795.1"/>
    <property type="molecule type" value="Genomic_DNA"/>
</dbReference>
<comment type="caution">
    <text evidence="1">The sequence shown here is derived from an EMBL/GenBank/DDBJ whole genome shotgun (WGS) entry which is preliminary data.</text>
</comment>
<evidence type="ECO:0000313" key="2">
    <source>
        <dbReference type="Proteomes" id="UP001162131"/>
    </source>
</evidence>
<evidence type="ECO:0000313" key="1">
    <source>
        <dbReference type="EMBL" id="CAG9315795.1"/>
    </source>
</evidence>
<name>A0AAU9IX15_9CILI</name>
<evidence type="ECO:0008006" key="3">
    <source>
        <dbReference type="Google" id="ProtNLM"/>
    </source>
</evidence>
<dbReference type="Proteomes" id="UP001162131">
    <property type="component" value="Unassembled WGS sequence"/>
</dbReference>
<sequence length="149" mass="16955">MTQEGNEISIPVAVHWDSFNTSNNLLLQLKQELIAERQKSMILATALLQEKHKSFSLQNYLASIASDCKKNMPRVSSSESLASTAVDEDEEKPLIGIYSPAVRKEKIQRYKDKIKRYRQKVHVSRSFSGRSSVAKQKLRIKGKFVKSSE</sequence>